<feature type="transmembrane region" description="Helical" evidence="11">
    <location>
        <begin position="93"/>
        <end position="110"/>
    </location>
</feature>
<dbReference type="GO" id="GO:0022857">
    <property type="term" value="F:transmembrane transporter activity"/>
    <property type="evidence" value="ECO:0007669"/>
    <property type="project" value="InterPro"/>
</dbReference>
<keyword evidence="4" id="KW-0997">Cell inner membrane</keyword>
<evidence type="ECO:0000256" key="6">
    <source>
        <dbReference type="ARBA" id="ARBA00022692"/>
    </source>
</evidence>
<keyword evidence="5" id="KW-0762">Sugar transport</keyword>
<keyword evidence="3" id="KW-1003">Cell membrane</keyword>
<gene>
    <name evidence="12" type="ORF">GCL60_00190</name>
</gene>
<dbReference type="InterPro" id="IPR001851">
    <property type="entry name" value="ABC_transp_permease"/>
</dbReference>
<name>A0A6N6VWI5_9BACT</name>
<reference evidence="12 13" key="1">
    <citation type="submission" date="2019-10" db="EMBL/GenBank/DDBJ databases">
        <title>New species of Slilvanegrellaceae.</title>
        <authorList>
            <person name="Pitt A."/>
            <person name="Hahn M.W."/>
        </authorList>
    </citation>
    <scope>NUCLEOTIDE SEQUENCE [LARGE SCALE GENOMIC DNA]</scope>
    <source>
        <strain evidence="12 13">SP-Ram-0.45-NSY-1</strain>
    </source>
</reference>
<dbReference type="GO" id="GO:0005886">
    <property type="term" value="C:plasma membrane"/>
    <property type="evidence" value="ECO:0007669"/>
    <property type="project" value="UniProtKB-SubCell"/>
</dbReference>
<dbReference type="OrthoDB" id="7284468at2"/>
<evidence type="ECO:0000313" key="12">
    <source>
        <dbReference type="EMBL" id="KAB8040369.1"/>
    </source>
</evidence>
<dbReference type="Pfam" id="PF02653">
    <property type="entry name" value="BPD_transp_2"/>
    <property type="match status" value="1"/>
</dbReference>
<proteinExistence type="predicted"/>
<accession>A0A6N6VWI5</accession>
<dbReference type="RefSeq" id="WP_153417883.1">
    <property type="nucleotide sequence ID" value="NZ_WFLM01000001.1"/>
</dbReference>
<evidence type="ECO:0000313" key="13">
    <source>
        <dbReference type="Proteomes" id="UP000437748"/>
    </source>
</evidence>
<dbReference type="Proteomes" id="UP000437748">
    <property type="component" value="Unassembled WGS sequence"/>
</dbReference>
<keyword evidence="2" id="KW-0813">Transport</keyword>
<dbReference type="CDD" id="cd06579">
    <property type="entry name" value="TM_PBP1_transp_AraH_like"/>
    <property type="match status" value="1"/>
</dbReference>
<keyword evidence="7 11" id="KW-1133">Transmembrane helix</keyword>
<feature type="transmembrane region" description="Helical" evidence="11">
    <location>
        <begin position="223"/>
        <end position="240"/>
    </location>
</feature>
<evidence type="ECO:0000256" key="10">
    <source>
        <dbReference type="ARBA" id="ARBA00035686"/>
    </source>
</evidence>
<evidence type="ECO:0000256" key="1">
    <source>
        <dbReference type="ARBA" id="ARBA00004651"/>
    </source>
</evidence>
<feature type="transmembrane region" description="Helical" evidence="11">
    <location>
        <begin position="185"/>
        <end position="203"/>
    </location>
</feature>
<evidence type="ECO:0000256" key="3">
    <source>
        <dbReference type="ARBA" id="ARBA00022475"/>
    </source>
</evidence>
<evidence type="ECO:0000256" key="11">
    <source>
        <dbReference type="SAM" id="Phobius"/>
    </source>
</evidence>
<evidence type="ECO:0000256" key="4">
    <source>
        <dbReference type="ARBA" id="ARBA00022519"/>
    </source>
</evidence>
<comment type="function">
    <text evidence="9">Part of the binding-protein-dependent transport system for D-xylose. Probably responsible for the translocation of the substrate across the membrane.</text>
</comment>
<feature type="transmembrane region" description="Helical" evidence="11">
    <location>
        <begin position="66"/>
        <end position="87"/>
    </location>
</feature>
<keyword evidence="6 11" id="KW-0812">Transmembrane</keyword>
<evidence type="ECO:0000256" key="5">
    <source>
        <dbReference type="ARBA" id="ARBA00022597"/>
    </source>
</evidence>
<evidence type="ECO:0000256" key="8">
    <source>
        <dbReference type="ARBA" id="ARBA00023136"/>
    </source>
</evidence>
<evidence type="ECO:0000256" key="2">
    <source>
        <dbReference type="ARBA" id="ARBA00022448"/>
    </source>
</evidence>
<feature type="transmembrane region" description="Helical" evidence="11">
    <location>
        <begin position="327"/>
        <end position="344"/>
    </location>
</feature>
<keyword evidence="8 11" id="KW-0472">Membrane</keyword>
<feature type="transmembrane region" description="Helical" evidence="11">
    <location>
        <begin position="117"/>
        <end position="138"/>
    </location>
</feature>
<protein>
    <recommendedName>
        <fullName evidence="10">Xylose transport system permease protein XylH</fullName>
    </recommendedName>
</protein>
<feature type="transmembrane region" description="Helical" evidence="11">
    <location>
        <begin position="306"/>
        <end position="322"/>
    </location>
</feature>
<dbReference type="AlphaFoldDB" id="A0A6N6VWI5"/>
<evidence type="ECO:0000256" key="7">
    <source>
        <dbReference type="ARBA" id="ARBA00022989"/>
    </source>
</evidence>
<comment type="subcellular location">
    <subcellularLocation>
        <location evidence="1">Cell membrane</location>
        <topology evidence="1">Multi-pass membrane protein</topology>
    </subcellularLocation>
</comment>
<keyword evidence="13" id="KW-1185">Reference proteome</keyword>
<evidence type="ECO:0000256" key="9">
    <source>
        <dbReference type="ARBA" id="ARBA00035611"/>
    </source>
</evidence>
<dbReference type="PANTHER" id="PTHR32196:SF32">
    <property type="entry name" value="XYLOSE TRANSPORT SYSTEM PERMEASE PROTEIN XYLH"/>
    <property type="match status" value="1"/>
</dbReference>
<feature type="transmembrane region" description="Helical" evidence="11">
    <location>
        <begin position="37"/>
        <end position="54"/>
    </location>
</feature>
<feature type="transmembrane region" description="Helical" evidence="11">
    <location>
        <begin position="350"/>
        <end position="369"/>
    </location>
</feature>
<dbReference type="EMBL" id="WFLM01000001">
    <property type="protein sequence ID" value="KAB8040369.1"/>
    <property type="molecule type" value="Genomic_DNA"/>
</dbReference>
<sequence length="377" mass="40576">MGSKSTSIKLINKGLGSDTKRIHKTSSIIKLLRRPELGVTSSIIFVYFIFFILAGSSGMFSAEGMINIFQVSAELGILAAAAALLMISGEFDLSMGSMIAFASICIGICVNQFQIPLSISIALTFTLAILIGCFNGWLVVKTGLPSFIVTLASMFILRGLSVGLARSFTGSTQIPYITEGAEESFSVFLFSGHVGKPLFIWLSENHLLATHSDGSPVIEGIPISLLWWIFVTIIASWVLLKTRFGNWIFAVGGDINAARNMGIPVQKVKIILFIITALASTLFATIQVTESGSADTLRGMQKEFEAIIAVVIGGTLLTGGYGTTIGAMLGALIFGTVQIGIFYTGIDNDWFKVFLGIMILVAVLFNTYVRRRALLSH</sequence>
<organism evidence="12 13">
    <name type="scientific">Silvanigrella paludirubra</name>
    <dbReference type="NCBI Taxonomy" id="2499159"/>
    <lineage>
        <taxon>Bacteria</taxon>
        <taxon>Pseudomonadati</taxon>
        <taxon>Bdellovibrionota</taxon>
        <taxon>Oligoflexia</taxon>
        <taxon>Silvanigrellales</taxon>
        <taxon>Silvanigrellaceae</taxon>
        <taxon>Silvanigrella</taxon>
    </lineage>
</organism>
<feature type="transmembrane region" description="Helical" evidence="11">
    <location>
        <begin position="268"/>
        <end position="286"/>
    </location>
</feature>
<feature type="transmembrane region" description="Helical" evidence="11">
    <location>
        <begin position="144"/>
        <end position="165"/>
    </location>
</feature>
<dbReference type="PANTHER" id="PTHR32196">
    <property type="entry name" value="ABC TRANSPORTER PERMEASE PROTEIN YPHD-RELATED-RELATED"/>
    <property type="match status" value="1"/>
</dbReference>
<comment type="caution">
    <text evidence="12">The sequence shown here is derived from an EMBL/GenBank/DDBJ whole genome shotgun (WGS) entry which is preliminary data.</text>
</comment>